<feature type="transmembrane region" description="Helical" evidence="1">
    <location>
        <begin position="233"/>
        <end position="259"/>
    </location>
</feature>
<evidence type="ECO:0008006" key="4">
    <source>
        <dbReference type="Google" id="ProtNLM"/>
    </source>
</evidence>
<dbReference type="Gene3D" id="1.20.120.1760">
    <property type="match status" value="2"/>
</dbReference>
<reference evidence="3" key="1">
    <citation type="submission" date="2012-11" db="EMBL/GenBank/DDBJ databases">
        <authorList>
            <person name="Lucero-Rivera Y.E."/>
            <person name="Tovar-Ramirez D."/>
        </authorList>
    </citation>
    <scope>NUCLEOTIDE SEQUENCE [LARGE SCALE GENOMIC DNA]</scope>
    <source>
        <strain evidence="3">Araruama</strain>
    </source>
</reference>
<keyword evidence="1" id="KW-1133">Transmembrane helix</keyword>
<keyword evidence="1" id="KW-0812">Transmembrane</keyword>
<feature type="transmembrane region" description="Helical" evidence="1">
    <location>
        <begin position="339"/>
        <end position="360"/>
    </location>
</feature>
<feature type="transmembrane region" description="Helical" evidence="1">
    <location>
        <begin position="81"/>
        <end position="98"/>
    </location>
</feature>
<dbReference type="GO" id="GO:0016780">
    <property type="term" value="F:phosphotransferase activity, for other substituted phosphate groups"/>
    <property type="evidence" value="ECO:0007669"/>
    <property type="project" value="InterPro"/>
</dbReference>
<feature type="transmembrane region" description="Helical" evidence="1">
    <location>
        <begin position="193"/>
        <end position="213"/>
    </location>
</feature>
<feature type="transmembrane region" description="Helical" evidence="1">
    <location>
        <begin position="150"/>
        <end position="173"/>
    </location>
</feature>
<feature type="transmembrane region" description="Helical" evidence="1">
    <location>
        <begin position="441"/>
        <end position="468"/>
    </location>
</feature>
<feature type="transmembrane region" description="Helical" evidence="1">
    <location>
        <begin position="309"/>
        <end position="327"/>
    </location>
</feature>
<accession>A0A1V1PA22</accession>
<protein>
    <recommendedName>
        <fullName evidence="4">CDP-alcohol phosphatidyltransferase</fullName>
    </recommendedName>
</protein>
<feature type="transmembrane region" description="Helical" evidence="1">
    <location>
        <begin position="110"/>
        <end position="129"/>
    </location>
</feature>
<dbReference type="Pfam" id="PF01066">
    <property type="entry name" value="CDP-OH_P_transf"/>
    <property type="match status" value="1"/>
</dbReference>
<dbReference type="Proteomes" id="UP000189670">
    <property type="component" value="Unassembled WGS sequence"/>
</dbReference>
<dbReference type="InterPro" id="IPR043130">
    <property type="entry name" value="CDP-OH_PTrfase_TM_dom"/>
</dbReference>
<sequence>MQQNIPRTITTILIFGRPPLAFSGMVLAIATILTMNPIFYIMGVTSLFLSVIIDLVDGWFAARFAPHYKLTHIAERMMNKIVFAIIFPVISVGMMWRFHFVSHTNSRAELIHVVFVLILCVTVLLRENFAHFMKSFAMKKGAEEELSDITRLRTLFAAPVATVLYAHAFYTLQGPPSPIYFWISWLSNIPLRLLYFMEITFFVINLGSIAAYCRRYGNDCLDDICMDDDYLRWRILSVFPNALTMMNAMMGILSIFFAYGGRIREAYMILIGAAIFDRLDGAIARKLGVTEPPVDNGRTPTLGGILDDIADAVSFCIAPALIFYILFDSCNIESIKGLPYGWLAIVYAILGIIRLIYFTLDRYPIPGFFKGLPTPAAALLLTAPLIMFQHSQDLGYKDIALFWGYFCFGLTLTVALLMNAYPIHYIHMGRFGGRHPLFTRIMFLLNGISVFTPFFGHFNLGVHLIYLFSPLFTWRINPEVAVIENKAGNPN</sequence>
<evidence type="ECO:0000256" key="1">
    <source>
        <dbReference type="SAM" id="Phobius"/>
    </source>
</evidence>
<organism evidence="2 3">
    <name type="scientific">Candidatus Magnetoglobus multicellularis str. Araruama</name>
    <dbReference type="NCBI Taxonomy" id="890399"/>
    <lineage>
        <taxon>Bacteria</taxon>
        <taxon>Pseudomonadati</taxon>
        <taxon>Thermodesulfobacteriota</taxon>
        <taxon>Desulfobacteria</taxon>
        <taxon>Desulfobacterales</taxon>
        <taxon>Desulfobacteraceae</taxon>
        <taxon>Candidatus Magnetoglobus</taxon>
    </lineage>
</organism>
<dbReference type="GO" id="GO:0016020">
    <property type="term" value="C:membrane"/>
    <property type="evidence" value="ECO:0007669"/>
    <property type="project" value="InterPro"/>
</dbReference>
<feature type="transmembrane region" description="Helical" evidence="1">
    <location>
        <begin position="400"/>
        <end position="421"/>
    </location>
</feature>
<gene>
    <name evidence="2" type="ORF">OMM_02317</name>
</gene>
<dbReference type="EMBL" id="ATBP01000239">
    <property type="protein sequence ID" value="ETR71670.1"/>
    <property type="molecule type" value="Genomic_DNA"/>
</dbReference>
<comment type="caution">
    <text evidence="2">The sequence shown here is derived from an EMBL/GenBank/DDBJ whole genome shotgun (WGS) entry which is preliminary data.</text>
</comment>
<feature type="transmembrane region" description="Helical" evidence="1">
    <location>
        <begin position="12"/>
        <end position="32"/>
    </location>
</feature>
<feature type="transmembrane region" description="Helical" evidence="1">
    <location>
        <begin position="38"/>
        <end position="60"/>
    </location>
</feature>
<keyword evidence="1" id="KW-0472">Membrane</keyword>
<proteinExistence type="predicted"/>
<dbReference type="AlphaFoldDB" id="A0A1V1PA22"/>
<evidence type="ECO:0000313" key="2">
    <source>
        <dbReference type="EMBL" id="ETR71670.1"/>
    </source>
</evidence>
<name>A0A1V1PA22_9BACT</name>
<dbReference type="InterPro" id="IPR000462">
    <property type="entry name" value="CDP-OH_P_trans"/>
</dbReference>
<evidence type="ECO:0000313" key="3">
    <source>
        <dbReference type="Proteomes" id="UP000189670"/>
    </source>
</evidence>
<dbReference type="GO" id="GO:0008654">
    <property type="term" value="P:phospholipid biosynthetic process"/>
    <property type="evidence" value="ECO:0007669"/>
    <property type="project" value="InterPro"/>
</dbReference>